<dbReference type="PANTHER" id="PTHR11668">
    <property type="entry name" value="SERINE/THREONINE PROTEIN PHOSPHATASE"/>
    <property type="match status" value="1"/>
</dbReference>
<proteinExistence type="predicted"/>
<dbReference type="Gene3D" id="3.60.21.10">
    <property type="match status" value="1"/>
</dbReference>
<evidence type="ECO:0000313" key="3">
    <source>
        <dbReference type="WBParaSite" id="Csp11.Scaffold627.g6839.t1"/>
    </source>
</evidence>
<keyword evidence="2" id="KW-1185">Reference proteome</keyword>
<dbReference type="GO" id="GO:0005634">
    <property type="term" value="C:nucleus"/>
    <property type="evidence" value="ECO:0007669"/>
    <property type="project" value="TreeGrafter"/>
</dbReference>
<evidence type="ECO:0000313" key="2">
    <source>
        <dbReference type="Proteomes" id="UP000095282"/>
    </source>
</evidence>
<dbReference type="GO" id="GO:0004722">
    <property type="term" value="F:protein serine/threonine phosphatase activity"/>
    <property type="evidence" value="ECO:0007669"/>
    <property type="project" value="TreeGrafter"/>
</dbReference>
<dbReference type="InterPro" id="IPR029052">
    <property type="entry name" value="Metallo-depent_PP-like"/>
</dbReference>
<dbReference type="WBParaSite" id="Csp11.Scaffold627.g6839.t1">
    <property type="protein sequence ID" value="Csp11.Scaffold627.g6839.t1"/>
    <property type="gene ID" value="Csp11.Scaffold627.g6839"/>
</dbReference>
<name>A0A1I7TKL8_9PELO</name>
<reference evidence="3" key="1">
    <citation type="submission" date="2016-11" db="UniProtKB">
        <authorList>
            <consortium name="WormBaseParasite"/>
        </authorList>
    </citation>
    <scope>IDENTIFICATION</scope>
</reference>
<dbReference type="SUPFAM" id="SSF56300">
    <property type="entry name" value="Metallo-dependent phosphatases"/>
    <property type="match status" value="1"/>
</dbReference>
<dbReference type="GO" id="GO:0005737">
    <property type="term" value="C:cytoplasm"/>
    <property type="evidence" value="ECO:0007669"/>
    <property type="project" value="TreeGrafter"/>
</dbReference>
<dbReference type="Pfam" id="PF00149">
    <property type="entry name" value="Metallophos"/>
    <property type="match status" value="1"/>
</dbReference>
<dbReference type="PRINTS" id="PR00114">
    <property type="entry name" value="STPHPHTASE"/>
</dbReference>
<dbReference type="InterPro" id="IPR006186">
    <property type="entry name" value="Ser/Thr-sp_prot-phosphatase"/>
</dbReference>
<feature type="domain" description="Serine/threonine specific protein phosphatases" evidence="1">
    <location>
        <begin position="50"/>
        <end position="338"/>
    </location>
</feature>
<organism evidence="2 3">
    <name type="scientific">Caenorhabditis tropicalis</name>
    <dbReference type="NCBI Taxonomy" id="1561998"/>
    <lineage>
        <taxon>Eukaryota</taxon>
        <taxon>Metazoa</taxon>
        <taxon>Ecdysozoa</taxon>
        <taxon>Nematoda</taxon>
        <taxon>Chromadorea</taxon>
        <taxon>Rhabditida</taxon>
        <taxon>Rhabditina</taxon>
        <taxon>Rhabditomorpha</taxon>
        <taxon>Rhabditoidea</taxon>
        <taxon>Rhabditidae</taxon>
        <taxon>Peloderinae</taxon>
        <taxon>Caenorhabditis</taxon>
    </lineage>
</organism>
<sequence length="344" mass="38906">MSDEGGNGGGPRFINLTEDINPEKIDYAKLVHNIWNYIRNYTPDSARPQFNHEVLVKLLQKSQEILKHDEMVVKVNGPVIVFGPIYGEGDSLITLISQSKVTPPNVTFVMLGCYLGHGFAQLECLFLLLAYKLLYPEKVILLKGHHEESISMEMLKVKDWLYARGIVQEVNIEEVLLEMKKTCSLMSAAALVNMKILCMPGGPGPTMRERGLKQLMQLKKGFQAIGDRKLIMEAAWSVLLINEAQKDMHGMPFFTSQMASDFCKKNRLKCIVRGRQMVDEGYLNKPKEVITLISAVAYLDNFRNYAAVLHIEKDKGRIIRYKMEEGEQLSLELVKPGMGRNAVV</sequence>
<dbReference type="AlphaFoldDB" id="A0A1I7TKL8"/>
<protein>
    <submittedName>
        <fullName evidence="3">SER_THR_PHOSPHATASE domain-containing protein</fullName>
    </submittedName>
</protein>
<accession>A0A1I7TKL8</accession>
<dbReference type="PANTHER" id="PTHR11668:SF4">
    <property type="entry name" value="SERINE_THREONINE SPECIFIC PROTEIN PHOSPHATASES DOMAIN-CONTAINING PROTEIN"/>
    <property type="match status" value="1"/>
</dbReference>
<dbReference type="InterPro" id="IPR004843">
    <property type="entry name" value="Calcineurin-like_PHP"/>
</dbReference>
<dbReference type="InterPro" id="IPR050341">
    <property type="entry name" value="PP1_catalytic_subunit"/>
</dbReference>
<dbReference type="STRING" id="1561998.A0A1I7TKL8"/>
<dbReference type="SMART" id="SM00156">
    <property type="entry name" value="PP2Ac"/>
    <property type="match status" value="1"/>
</dbReference>
<evidence type="ECO:0000259" key="1">
    <source>
        <dbReference type="SMART" id="SM00156"/>
    </source>
</evidence>
<dbReference type="Proteomes" id="UP000095282">
    <property type="component" value="Unplaced"/>
</dbReference>